<comment type="caution">
    <text evidence="2">The sequence shown here is derived from an EMBL/GenBank/DDBJ whole genome shotgun (WGS) entry which is preliminary data.</text>
</comment>
<keyword evidence="1" id="KW-0472">Membrane</keyword>
<organism evidence="2 3">
    <name type="scientific">Anaerofustis stercorihominis DSM 17244</name>
    <dbReference type="NCBI Taxonomy" id="445971"/>
    <lineage>
        <taxon>Bacteria</taxon>
        <taxon>Bacillati</taxon>
        <taxon>Bacillota</taxon>
        <taxon>Clostridia</taxon>
        <taxon>Eubacteriales</taxon>
        <taxon>Eubacteriaceae</taxon>
        <taxon>Anaerofustis</taxon>
    </lineage>
</organism>
<feature type="transmembrane region" description="Helical" evidence="1">
    <location>
        <begin position="12"/>
        <end position="31"/>
    </location>
</feature>
<dbReference type="Proteomes" id="UP000005178">
    <property type="component" value="Unassembled WGS sequence"/>
</dbReference>
<dbReference type="HOGENOM" id="CLU_3094957_0_0_9"/>
<dbReference type="STRING" id="445971.ANASTE_02137"/>
<dbReference type="RefSeq" id="WP_007050891.1">
    <property type="nucleotide sequence ID" value="NZ_DS560019.1"/>
</dbReference>
<reference evidence="2" key="2">
    <citation type="submission" date="2013-08" db="EMBL/GenBank/DDBJ databases">
        <title>Draft genome sequence of Anaerofustis stercorihominis (DSM 17244).</title>
        <authorList>
            <person name="Sudarsanam P."/>
            <person name="Ley R."/>
            <person name="Guruge J."/>
            <person name="Turnbaugh P.J."/>
            <person name="Mahowald M."/>
            <person name="Liep D."/>
            <person name="Gordon J."/>
        </authorList>
    </citation>
    <scope>NUCLEOTIDE SEQUENCE</scope>
    <source>
        <strain evidence="2">DSM 17244</strain>
    </source>
</reference>
<reference evidence="2" key="1">
    <citation type="submission" date="2008-01" db="EMBL/GenBank/DDBJ databases">
        <authorList>
            <person name="Fulton L."/>
            <person name="Clifton S."/>
            <person name="Fulton B."/>
            <person name="Xu J."/>
            <person name="Minx P."/>
            <person name="Pepin K.H."/>
            <person name="Johnson M."/>
            <person name="Thiruvilangam P."/>
            <person name="Bhonagiri V."/>
            <person name="Nash W.E."/>
            <person name="Mardis E.R."/>
            <person name="Wilson R.K."/>
        </authorList>
    </citation>
    <scope>NUCLEOTIDE SEQUENCE [LARGE SCALE GENOMIC DNA]</scope>
    <source>
        <strain evidence="2">DSM 17244</strain>
    </source>
</reference>
<keyword evidence="3" id="KW-1185">Reference proteome</keyword>
<evidence type="ECO:0000313" key="3">
    <source>
        <dbReference type="Proteomes" id="UP000005178"/>
    </source>
</evidence>
<proteinExistence type="predicted"/>
<protein>
    <submittedName>
        <fullName evidence="2">Uncharacterized protein</fullName>
    </submittedName>
</protein>
<keyword evidence="1" id="KW-0812">Transmembrane</keyword>
<accession>B1CAE8</accession>
<evidence type="ECO:0000313" key="2">
    <source>
        <dbReference type="EMBL" id="EDS72421.1"/>
    </source>
</evidence>
<sequence>MCNFLDDCSCECLLMFFLLLVVLFDGCDIFGEEDSCSLLFFFLLLVVLFTE</sequence>
<keyword evidence="1" id="KW-1133">Transmembrane helix</keyword>
<dbReference type="GeneID" id="98001539"/>
<dbReference type="EMBL" id="ABIL02000006">
    <property type="protein sequence ID" value="EDS72421.1"/>
    <property type="molecule type" value="Genomic_DNA"/>
</dbReference>
<name>B1CAE8_9FIRM</name>
<gene>
    <name evidence="2" type="ORF">ANASTE_02137</name>
</gene>
<dbReference type="AlphaFoldDB" id="B1CAE8"/>
<evidence type="ECO:0000256" key="1">
    <source>
        <dbReference type="SAM" id="Phobius"/>
    </source>
</evidence>